<dbReference type="Gene3D" id="2.120.10.30">
    <property type="entry name" value="TolB, C-terminal domain"/>
    <property type="match status" value="1"/>
</dbReference>
<feature type="domain" description="OmpA-like" evidence="7">
    <location>
        <begin position="519"/>
        <end position="633"/>
    </location>
</feature>
<dbReference type="InterPro" id="IPR006664">
    <property type="entry name" value="OMP_bac"/>
</dbReference>
<comment type="caution">
    <text evidence="8">The sequence shown here is derived from an EMBL/GenBank/DDBJ whole genome shotgun (WGS) entry which is preliminary data.</text>
</comment>
<evidence type="ECO:0000313" key="8">
    <source>
        <dbReference type="EMBL" id="MPR36366.1"/>
    </source>
</evidence>
<dbReference type="PROSITE" id="PS50005">
    <property type="entry name" value="TPR"/>
    <property type="match status" value="1"/>
</dbReference>
<evidence type="ECO:0000256" key="4">
    <source>
        <dbReference type="PROSITE-ProRule" id="PRU00339"/>
    </source>
</evidence>
<keyword evidence="6" id="KW-0732">Signal</keyword>
<dbReference type="SMART" id="SM00028">
    <property type="entry name" value="TPR"/>
    <property type="match status" value="3"/>
</dbReference>
<dbReference type="PANTHER" id="PTHR30329">
    <property type="entry name" value="STATOR ELEMENT OF FLAGELLAR MOTOR COMPLEX"/>
    <property type="match status" value="1"/>
</dbReference>
<evidence type="ECO:0000259" key="7">
    <source>
        <dbReference type="PROSITE" id="PS51123"/>
    </source>
</evidence>
<dbReference type="Pfam" id="PF00691">
    <property type="entry name" value="OmpA"/>
    <property type="match status" value="1"/>
</dbReference>
<dbReference type="Gene3D" id="1.25.40.10">
    <property type="entry name" value="Tetratricopeptide repeat domain"/>
    <property type="match status" value="1"/>
</dbReference>
<keyword evidence="9" id="KW-1185">Reference proteome</keyword>
<dbReference type="AlphaFoldDB" id="A0A7C9F8E4"/>
<organism evidence="8 9">
    <name type="scientific">Salmonirosea aquatica</name>
    <dbReference type="NCBI Taxonomy" id="2654236"/>
    <lineage>
        <taxon>Bacteria</taxon>
        <taxon>Pseudomonadati</taxon>
        <taxon>Bacteroidota</taxon>
        <taxon>Cytophagia</taxon>
        <taxon>Cytophagales</taxon>
        <taxon>Spirosomataceae</taxon>
        <taxon>Salmonirosea</taxon>
    </lineage>
</organism>
<evidence type="ECO:0000256" key="2">
    <source>
        <dbReference type="ARBA" id="ARBA00023136"/>
    </source>
</evidence>
<dbReference type="InterPro" id="IPR011042">
    <property type="entry name" value="6-blade_b-propeller_TolB-like"/>
</dbReference>
<protein>
    <submittedName>
        <fullName evidence="8">OmpA family protein</fullName>
    </submittedName>
</protein>
<dbReference type="GO" id="GO:0009279">
    <property type="term" value="C:cell outer membrane"/>
    <property type="evidence" value="ECO:0007669"/>
    <property type="project" value="UniProtKB-SubCell"/>
</dbReference>
<dbReference type="PANTHER" id="PTHR30329:SF21">
    <property type="entry name" value="LIPOPROTEIN YIAD-RELATED"/>
    <property type="match status" value="1"/>
</dbReference>
<evidence type="ECO:0000256" key="1">
    <source>
        <dbReference type="ARBA" id="ARBA00004442"/>
    </source>
</evidence>
<dbReference type="EMBL" id="WHLY01000002">
    <property type="protein sequence ID" value="MPR36366.1"/>
    <property type="molecule type" value="Genomic_DNA"/>
</dbReference>
<dbReference type="Pfam" id="PF07676">
    <property type="entry name" value="PD40"/>
    <property type="match status" value="3"/>
</dbReference>
<dbReference type="Pfam" id="PF14559">
    <property type="entry name" value="TPR_19"/>
    <property type="match status" value="1"/>
</dbReference>
<sequence length="633" mass="71479">MNRIICLVLLIVLASCMGTFAQDKAMPRRTRELYDNAQIAWKERKMEAALPLFQKLAELEPGLPEVHLRLGQLYEWQRQTARARYHYQQLVKLDPDAPEVATAYQWLGRDTFQRECYDSAQVYLSQALARYPERSNLALVTRKWIASAQFAEQAIRHPLKINKRSLGDTVNFLKAQFFPVLTADNETLIFTGLTPERDENMYITHRTEKGWDTPEEISKNINSPNNEGTCTISADGRTLVFTACNRPDGYGGCDLYFTRQDGKDWLAPKNMGQTVNSSNWESQPSLSADGSVLYFTSDRPGGAGKSDIWKTILDSSGEWLTPTNLGRTINTPDEENAPFIHANGHTLFYASNGLPGLGGFDLFMSQRTDTLWSDPKNLGYPINTVADQVGMYISADGQTAYYTDDRTEPKGRRAMLYAFTIPDTLQKAFVPTKYIKGKVFDQSTKAPLQALLELYDLGSQQRVATFSSQPANGEFLAVLNQNSEHALYVVKEGYLFKSLTFVATDSTPSLRLDIPLERAEKDRVEVLNNIFFATGEYTLDEKSKVELQKLVLFLKDNPKLSIEIAGHTDDVGSDKENLELSRQRAQSVVRYLAGSGLPDSRFTAIGYGETKPKVPNDSDQNRRLNRRIEWRIR</sequence>
<dbReference type="SUPFAM" id="SSF48452">
    <property type="entry name" value="TPR-like"/>
    <property type="match status" value="1"/>
</dbReference>
<dbReference type="PRINTS" id="PR01021">
    <property type="entry name" value="OMPADOMAIN"/>
</dbReference>
<dbReference type="InterPro" id="IPR036737">
    <property type="entry name" value="OmpA-like_sf"/>
</dbReference>
<feature type="signal peptide" evidence="6">
    <location>
        <begin position="1"/>
        <end position="21"/>
    </location>
</feature>
<evidence type="ECO:0000256" key="5">
    <source>
        <dbReference type="PROSITE-ProRule" id="PRU00473"/>
    </source>
</evidence>
<dbReference type="SUPFAM" id="SSF103088">
    <property type="entry name" value="OmpA-like"/>
    <property type="match status" value="1"/>
</dbReference>
<dbReference type="PROSITE" id="PS51123">
    <property type="entry name" value="OMPA_2"/>
    <property type="match status" value="1"/>
</dbReference>
<keyword evidence="4" id="KW-0802">TPR repeat</keyword>
<feature type="chain" id="PRO_5028808925" evidence="6">
    <location>
        <begin position="22"/>
        <end position="633"/>
    </location>
</feature>
<dbReference type="InterPro" id="IPR006665">
    <property type="entry name" value="OmpA-like"/>
</dbReference>
<dbReference type="InterPro" id="IPR019734">
    <property type="entry name" value="TPR_rpt"/>
</dbReference>
<dbReference type="SUPFAM" id="SSF82171">
    <property type="entry name" value="DPP6 N-terminal domain-like"/>
    <property type="match status" value="1"/>
</dbReference>
<reference evidence="8 9" key="1">
    <citation type="submission" date="2019-10" db="EMBL/GenBank/DDBJ databases">
        <title>Draft Genome Sequence of Cytophagaceae sp. SJW1-29.</title>
        <authorList>
            <person name="Choi A."/>
        </authorList>
    </citation>
    <scope>NUCLEOTIDE SEQUENCE [LARGE SCALE GENOMIC DNA]</scope>
    <source>
        <strain evidence="8 9">SJW1-29</strain>
    </source>
</reference>
<dbReference type="CDD" id="cd07185">
    <property type="entry name" value="OmpA_C-like"/>
    <property type="match status" value="1"/>
</dbReference>
<gene>
    <name evidence="8" type="ORF">GBK04_24240</name>
</gene>
<dbReference type="Proteomes" id="UP000479293">
    <property type="component" value="Unassembled WGS sequence"/>
</dbReference>
<dbReference type="Gene3D" id="3.30.1330.60">
    <property type="entry name" value="OmpA-like domain"/>
    <property type="match status" value="1"/>
</dbReference>
<dbReference type="InterPro" id="IPR011990">
    <property type="entry name" value="TPR-like_helical_dom_sf"/>
</dbReference>
<evidence type="ECO:0000313" key="9">
    <source>
        <dbReference type="Proteomes" id="UP000479293"/>
    </source>
</evidence>
<dbReference type="InterPro" id="IPR050330">
    <property type="entry name" value="Bact_OuterMem_StrucFunc"/>
</dbReference>
<dbReference type="RefSeq" id="WP_152764199.1">
    <property type="nucleotide sequence ID" value="NZ_WHLY01000002.1"/>
</dbReference>
<comment type="subcellular location">
    <subcellularLocation>
        <location evidence="1">Cell outer membrane</location>
    </subcellularLocation>
</comment>
<dbReference type="PROSITE" id="PS51257">
    <property type="entry name" value="PROKAR_LIPOPROTEIN"/>
    <property type="match status" value="1"/>
</dbReference>
<dbReference type="InterPro" id="IPR011659">
    <property type="entry name" value="WD40"/>
</dbReference>
<keyword evidence="2 5" id="KW-0472">Membrane</keyword>
<evidence type="ECO:0000256" key="3">
    <source>
        <dbReference type="ARBA" id="ARBA00023237"/>
    </source>
</evidence>
<proteinExistence type="predicted"/>
<accession>A0A7C9F8E4</accession>
<name>A0A7C9F8E4_9BACT</name>
<keyword evidence="3" id="KW-0998">Cell outer membrane</keyword>
<evidence type="ECO:0000256" key="6">
    <source>
        <dbReference type="SAM" id="SignalP"/>
    </source>
</evidence>
<feature type="repeat" description="TPR" evidence="4">
    <location>
        <begin position="64"/>
        <end position="97"/>
    </location>
</feature>